<keyword evidence="1" id="KW-1133">Transmembrane helix</keyword>
<gene>
    <name evidence="2" type="ORF">Clopa_2849</name>
</gene>
<dbReference type="RefSeq" id="WP_015615981.1">
    <property type="nucleotide sequence ID" value="NC_021182.1"/>
</dbReference>
<dbReference type="InterPro" id="IPR012902">
    <property type="entry name" value="N_methyl_site"/>
</dbReference>
<dbReference type="HOGENOM" id="CLU_1841642_0_0_9"/>
<dbReference type="EMBL" id="CP003261">
    <property type="protein sequence ID" value="AGK97687.1"/>
    <property type="molecule type" value="Genomic_DNA"/>
</dbReference>
<dbReference type="KEGG" id="cpas:Clopa_2849"/>
<dbReference type="AlphaFoldDB" id="R4K3I1"/>
<sequence>MGIKKGFTLIELIVAIAIASIMLSFQCIIFVKHLNTYSKDIKVIRDRSYCNQSFIIIENLIYDGMKEINVENNDIKIVCSTGENKRIRFASTTKKILVDYYDKYGNTIKASNVVGTNISKMEATKKDNVLYLSITNKEGETVNRCFGVKKIY</sequence>
<name>R4K3I1_CLOPA</name>
<evidence type="ECO:0000256" key="1">
    <source>
        <dbReference type="SAM" id="Phobius"/>
    </source>
</evidence>
<organism evidence="2 3">
    <name type="scientific">Clostridium pasteurianum BC1</name>
    <dbReference type="NCBI Taxonomy" id="86416"/>
    <lineage>
        <taxon>Bacteria</taxon>
        <taxon>Bacillati</taxon>
        <taxon>Bacillota</taxon>
        <taxon>Clostridia</taxon>
        <taxon>Eubacteriales</taxon>
        <taxon>Clostridiaceae</taxon>
        <taxon>Clostridium</taxon>
    </lineage>
</organism>
<protein>
    <submittedName>
        <fullName evidence="2">Prepilin-type N-terminal cleavage/methylation domain-containing protein</fullName>
    </submittedName>
</protein>
<keyword evidence="3" id="KW-1185">Reference proteome</keyword>
<proteinExistence type="predicted"/>
<dbReference type="Pfam" id="PF07963">
    <property type="entry name" value="N_methyl"/>
    <property type="match status" value="1"/>
</dbReference>
<dbReference type="InterPro" id="IPR045584">
    <property type="entry name" value="Pilin-like"/>
</dbReference>
<dbReference type="eggNOG" id="ENOG5030FS6">
    <property type="taxonomic scope" value="Bacteria"/>
</dbReference>
<evidence type="ECO:0000313" key="2">
    <source>
        <dbReference type="EMBL" id="AGK97687.1"/>
    </source>
</evidence>
<keyword evidence="1" id="KW-0812">Transmembrane</keyword>
<keyword evidence="1" id="KW-0472">Membrane</keyword>
<dbReference type="STRING" id="86416.Clopa_2849"/>
<dbReference type="PATRIC" id="fig|86416.3.peg.2835"/>
<dbReference type="SUPFAM" id="SSF54523">
    <property type="entry name" value="Pili subunits"/>
    <property type="match status" value="1"/>
</dbReference>
<evidence type="ECO:0000313" key="3">
    <source>
        <dbReference type="Proteomes" id="UP000013523"/>
    </source>
</evidence>
<reference evidence="2 3" key="1">
    <citation type="submission" date="2012-01" db="EMBL/GenBank/DDBJ databases">
        <title>Complete sequence of chromosome of Clostridium pasteurianum BC1.</title>
        <authorList>
            <consortium name="US DOE Joint Genome Institute"/>
            <person name="Lucas S."/>
            <person name="Han J."/>
            <person name="Lapidus A."/>
            <person name="Cheng J.-F."/>
            <person name="Goodwin L."/>
            <person name="Pitluck S."/>
            <person name="Peters L."/>
            <person name="Mikhailova N."/>
            <person name="Teshima H."/>
            <person name="Detter J.C."/>
            <person name="Han C."/>
            <person name="Tapia R."/>
            <person name="Land M."/>
            <person name="Hauser L."/>
            <person name="Kyrpides N."/>
            <person name="Ivanova N."/>
            <person name="Pagani I."/>
            <person name="Dunn J."/>
            <person name="Taghavi S."/>
            <person name="Francis A."/>
            <person name="van der Lelie D."/>
            <person name="Woyke T."/>
        </authorList>
    </citation>
    <scope>NUCLEOTIDE SEQUENCE [LARGE SCALE GENOMIC DNA]</scope>
    <source>
        <strain evidence="2 3">BC1</strain>
    </source>
</reference>
<accession>R4K3I1</accession>
<feature type="transmembrane region" description="Helical" evidence="1">
    <location>
        <begin position="12"/>
        <end position="31"/>
    </location>
</feature>
<dbReference type="NCBIfam" id="TIGR02532">
    <property type="entry name" value="IV_pilin_GFxxxE"/>
    <property type="match status" value="1"/>
</dbReference>
<dbReference type="Proteomes" id="UP000013523">
    <property type="component" value="Chromosome"/>
</dbReference>